<dbReference type="AlphaFoldDB" id="A0A811K5K1"/>
<evidence type="ECO:0000313" key="2">
    <source>
        <dbReference type="EMBL" id="CAD5210369.1"/>
    </source>
</evidence>
<proteinExistence type="predicted"/>
<evidence type="ECO:0000313" key="3">
    <source>
        <dbReference type="Proteomes" id="UP000614601"/>
    </source>
</evidence>
<dbReference type="Proteomes" id="UP000614601">
    <property type="component" value="Unassembled WGS sequence"/>
</dbReference>
<keyword evidence="1" id="KW-0732">Signal</keyword>
<gene>
    <name evidence="2" type="ORF">BOKJ2_LOCUS3153</name>
</gene>
<feature type="signal peptide" evidence="1">
    <location>
        <begin position="1"/>
        <end position="22"/>
    </location>
</feature>
<reference evidence="2" key="1">
    <citation type="submission" date="2020-09" db="EMBL/GenBank/DDBJ databases">
        <authorList>
            <person name="Kikuchi T."/>
        </authorList>
    </citation>
    <scope>NUCLEOTIDE SEQUENCE</scope>
    <source>
        <strain evidence="2">SH1</strain>
    </source>
</reference>
<dbReference type="Proteomes" id="UP000783686">
    <property type="component" value="Unassembled WGS sequence"/>
</dbReference>
<keyword evidence="3" id="KW-1185">Reference proteome</keyword>
<evidence type="ECO:0000256" key="1">
    <source>
        <dbReference type="SAM" id="SignalP"/>
    </source>
</evidence>
<name>A0A811K5K1_9BILA</name>
<dbReference type="OrthoDB" id="5824817at2759"/>
<feature type="chain" id="PRO_5035594593" evidence="1">
    <location>
        <begin position="23"/>
        <end position="93"/>
    </location>
</feature>
<sequence length="93" mass="10517">MANLKMLTLCVVLNLLIAIIASVPFNTNYAESPAAAWTEEVRPAPAKRRLVVRVPFAQNPDSIQLSRIYKSLFTQPKQKKLNTYKFALRSLLD</sequence>
<accession>A0A811K5K1</accession>
<dbReference type="EMBL" id="CAJFDH010000002">
    <property type="protein sequence ID" value="CAD5210369.1"/>
    <property type="molecule type" value="Genomic_DNA"/>
</dbReference>
<organism evidence="2 3">
    <name type="scientific">Bursaphelenchus okinawaensis</name>
    <dbReference type="NCBI Taxonomy" id="465554"/>
    <lineage>
        <taxon>Eukaryota</taxon>
        <taxon>Metazoa</taxon>
        <taxon>Ecdysozoa</taxon>
        <taxon>Nematoda</taxon>
        <taxon>Chromadorea</taxon>
        <taxon>Rhabditida</taxon>
        <taxon>Tylenchina</taxon>
        <taxon>Tylenchomorpha</taxon>
        <taxon>Aphelenchoidea</taxon>
        <taxon>Aphelenchoididae</taxon>
        <taxon>Bursaphelenchus</taxon>
    </lineage>
</organism>
<protein>
    <submittedName>
        <fullName evidence="2">Uncharacterized protein</fullName>
    </submittedName>
</protein>
<dbReference type="EMBL" id="CAJFCW020000002">
    <property type="protein sequence ID" value="CAG9091201.1"/>
    <property type="molecule type" value="Genomic_DNA"/>
</dbReference>
<comment type="caution">
    <text evidence="2">The sequence shown here is derived from an EMBL/GenBank/DDBJ whole genome shotgun (WGS) entry which is preliminary data.</text>
</comment>